<dbReference type="Pfam" id="PF00245">
    <property type="entry name" value="Alk_phosphatase"/>
    <property type="match status" value="1"/>
</dbReference>
<dbReference type="PANTHER" id="PTHR11596:SF5">
    <property type="entry name" value="ALKALINE PHOSPHATASE"/>
    <property type="match status" value="1"/>
</dbReference>
<sequence length="704" mass="73674">MKAKILLTSGLLLSALAARQEARAQASSNNNVIIYIGDGFGLAPKTAARMAMGQGTTGKRFTSDAGFQVLALDKLKYNATVTTHSLNSWITDSAPGASVYACGKNGKQDNEVISLNPATGASIETILEAAKKQGYAVGLVSTARITHATPAAFASHIWYRDLEDYIAAQYIASTQPEYEAIFNASPTAAFRYTAARDWVLPDKKVGVELDVMLGGGGRHFLPRTATGGTASPNEAIVDAAGSAILTGAGAPATIRGNRADGVDLVNYAVTQRNYKYVNSRDALLNVSANLAQYGPGGKKLLGLFHASHVNFEQDRQTSAPWEPSLAEMTRVAIEVLKAKSNGKGFFLMVEAGRIDHLEHANTGGITVVAGTGAAGQYTVDSDKPVYAGGGDANYVATPATARTTNVYASDYMIKEVLAFDYAVAEGRSLMAVPANGKTLLFSTSDHECGGFAVTGLHDEADAQQNGTKIRTYSGQITKSVAAEAGYATPTNLVRGDGGTGGWFPDYVMTTFQGKVYPQPASATAKRIVVAYGSNPLTNGNGTRASTGVGSNQGGTPGNHTPQDIWVGAEDNTNNPLHAAAISGQGLLDNTAITPIMARFMNLTDFGIALGVRGAGTTKIEAQLQLSPVPFDGQFKVGFTLPTAGLVTVELFDQVGRRVQTVVADKNFPSGTQTVSVDGSQLAAGFYVASVTINGQVISKKTIKL</sequence>
<reference evidence="5" key="1">
    <citation type="journal article" date="2019" name="Int. J. Syst. Evol. Microbiol.">
        <title>The Global Catalogue of Microorganisms (GCM) 10K type strain sequencing project: providing services to taxonomists for standard genome sequencing and annotation.</title>
        <authorList>
            <consortium name="The Broad Institute Genomics Platform"/>
            <consortium name="The Broad Institute Genome Sequencing Center for Infectious Disease"/>
            <person name="Wu L."/>
            <person name="Ma J."/>
        </authorList>
    </citation>
    <scope>NUCLEOTIDE SEQUENCE [LARGE SCALE GENOMIC DNA]</scope>
    <source>
        <strain evidence="5">CGMCC 1.14966</strain>
    </source>
</reference>
<keyword evidence="5" id="KW-1185">Reference proteome</keyword>
<dbReference type="InterPro" id="IPR026444">
    <property type="entry name" value="Secre_tail"/>
</dbReference>
<dbReference type="CDD" id="cd16012">
    <property type="entry name" value="ALP"/>
    <property type="match status" value="1"/>
</dbReference>
<evidence type="ECO:0000256" key="1">
    <source>
        <dbReference type="ARBA" id="ARBA00022553"/>
    </source>
</evidence>
<evidence type="ECO:0000313" key="4">
    <source>
        <dbReference type="EMBL" id="GGH84411.1"/>
    </source>
</evidence>
<dbReference type="InterPro" id="IPR001952">
    <property type="entry name" value="Alkaline_phosphatase"/>
</dbReference>
<dbReference type="SMART" id="SM00098">
    <property type="entry name" value="alkPPc"/>
    <property type="match status" value="1"/>
</dbReference>
<dbReference type="InterPro" id="IPR017850">
    <property type="entry name" value="Alkaline_phosphatase_core_sf"/>
</dbReference>
<feature type="chain" id="PRO_5046262022" description="T9SS type A sorting domain-containing protein" evidence="3">
    <location>
        <begin position="18"/>
        <end position="704"/>
    </location>
</feature>
<keyword evidence="1" id="KW-0597">Phosphoprotein</keyword>
<feature type="signal peptide" evidence="3">
    <location>
        <begin position="1"/>
        <end position="17"/>
    </location>
</feature>
<evidence type="ECO:0000256" key="2">
    <source>
        <dbReference type="RuleBase" id="RU003946"/>
    </source>
</evidence>
<dbReference type="EMBL" id="BMGY01000012">
    <property type="protein sequence ID" value="GGH84411.1"/>
    <property type="molecule type" value="Genomic_DNA"/>
</dbReference>
<gene>
    <name evidence="4" type="ORF">GCM10011495_16260</name>
</gene>
<accession>A0ABQ2A1L7</accession>
<dbReference type="PRINTS" id="PR00113">
    <property type="entry name" value="ALKPHPHTASE"/>
</dbReference>
<comment type="similarity">
    <text evidence="2">Belongs to the alkaline phosphatase family.</text>
</comment>
<keyword evidence="3" id="KW-0732">Signal</keyword>
<dbReference type="SUPFAM" id="SSF53649">
    <property type="entry name" value="Alkaline phosphatase-like"/>
    <property type="match status" value="1"/>
</dbReference>
<evidence type="ECO:0000256" key="3">
    <source>
        <dbReference type="SAM" id="SignalP"/>
    </source>
</evidence>
<evidence type="ECO:0000313" key="5">
    <source>
        <dbReference type="Proteomes" id="UP000637774"/>
    </source>
</evidence>
<dbReference type="RefSeq" id="WP_188561564.1">
    <property type="nucleotide sequence ID" value="NZ_BMGY01000012.1"/>
</dbReference>
<dbReference type="NCBIfam" id="TIGR04183">
    <property type="entry name" value="Por_Secre_tail"/>
    <property type="match status" value="1"/>
</dbReference>
<protein>
    <recommendedName>
        <fullName evidence="6">T9SS type A sorting domain-containing protein</fullName>
    </recommendedName>
</protein>
<organism evidence="4 5">
    <name type="scientific">Hymenobacter frigidus</name>
    <dbReference type="NCBI Taxonomy" id="1524095"/>
    <lineage>
        <taxon>Bacteria</taxon>
        <taxon>Pseudomonadati</taxon>
        <taxon>Bacteroidota</taxon>
        <taxon>Cytophagia</taxon>
        <taxon>Cytophagales</taxon>
        <taxon>Hymenobacteraceae</taxon>
        <taxon>Hymenobacter</taxon>
    </lineage>
</organism>
<dbReference type="Gene3D" id="3.40.720.10">
    <property type="entry name" value="Alkaline Phosphatase, subunit A"/>
    <property type="match status" value="2"/>
</dbReference>
<name>A0ABQ2A1L7_9BACT</name>
<dbReference type="Proteomes" id="UP000637774">
    <property type="component" value="Unassembled WGS sequence"/>
</dbReference>
<evidence type="ECO:0008006" key="6">
    <source>
        <dbReference type="Google" id="ProtNLM"/>
    </source>
</evidence>
<proteinExistence type="inferred from homology"/>
<dbReference type="PANTHER" id="PTHR11596">
    <property type="entry name" value="ALKALINE PHOSPHATASE"/>
    <property type="match status" value="1"/>
</dbReference>
<comment type="caution">
    <text evidence="4">The sequence shown here is derived from an EMBL/GenBank/DDBJ whole genome shotgun (WGS) entry which is preliminary data.</text>
</comment>